<accession>A0ABW0F318</accession>
<keyword evidence="3" id="KW-1185">Reference proteome</keyword>
<protein>
    <submittedName>
        <fullName evidence="2">Uncharacterized protein</fullName>
    </submittedName>
</protein>
<reference evidence="3" key="1">
    <citation type="journal article" date="2019" name="Int. J. Syst. Evol. Microbiol.">
        <title>The Global Catalogue of Microorganisms (GCM) 10K type strain sequencing project: providing services to taxonomists for standard genome sequencing and annotation.</title>
        <authorList>
            <consortium name="The Broad Institute Genomics Platform"/>
            <consortium name="The Broad Institute Genome Sequencing Center for Infectious Disease"/>
            <person name="Wu L."/>
            <person name="Ma J."/>
        </authorList>
    </citation>
    <scope>NUCLEOTIDE SEQUENCE [LARGE SCALE GENOMIC DNA]</scope>
    <source>
        <strain evidence="3">CGMCC 1.15643</strain>
    </source>
</reference>
<dbReference type="RefSeq" id="WP_158446068.1">
    <property type="nucleotide sequence ID" value="NZ_JAOAOS010000002.1"/>
</dbReference>
<sequence>MIYVRPTTGPVNAKRTFGSLWRNVLGRTAAAKRAFFGATPIAQPANADQAAVTTSVGAAVATTGATNTTPYGFTTAAQANDLVARTNENKALGEASETDKPDARGPRRARAYQGVGLN</sequence>
<gene>
    <name evidence="2" type="ORF">ACFPK2_06340</name>
</gene>
<evidence type="ECO:0000313" key="2">
    <source>
        <dbReference type="EMBL" id="MFC5292604.1"/>
    </source>
</evidence>
<organism evidence="2 3">
    <name type="scientific">Bosea minatitlanensis</name>
    <dbReference type="NCBI Taxonomy" id="128782"/>
    <lineage>
        <taxon>Bacteria</taxon>
        <taxon>Pseudomonadati</taxon>
        <taxon>Pseudomonadota</taxon>
        <taxon>Alphaproteobacteria</taxon>
        <taxon>Hyphomicrobiales</taxon>
        <taxon>Boseaceae</taxon>
        <taxon>Bosea</taxon>
    </lineage>
</organism>
<evidence type="ECO:0000256" key="1">
    <source>
        <dbReference type="SAM" id="MobiDB-lite"/>
    </source>
</evidence>
<proteinExistence type="predicted"/>
<name>A0ABW0F318_9HYPH</name>
<dbReference type="EMBL" id="JBHSLI010000002">
    <property type="protein sequence ID" value="MFC5292604.1"/>
    <property type="molecule type" value="Genomic_DNA"/>
</dbReference>
<evidence type="ECO:0000313" key="3">
    <source>
        <dbReference type="Proteomes" id="UP001595976"/>
    </source>
</evidence>
<comment type="caution">
    <text evidence="2">The sequence shown here is derived from an EMBL/GenBank/DDBJ whole genome shotgun (WGS) entry which is preliminary data.</text>
</comment>
<feature type="region of interest" description="Disordered" evidence="1">
    <location>
        <begin position="89"/>
        <end position="118"/>
    </location>
</feature>
<dbReference type="Proteomes" id="UP001595976">
    <property type="component" value="Unassembled WGS sequence"/>
</dbReference>